<proteinExistence type="predicted"/>
<dbReference type="Gene3D" id="3.40.190.10">
    <property type="entry name" value="Periplasmic binding protein-like II"/>
    <property type="match status" value="1"/>
</dbReference>
<keyword evidence="3" id="KW-1185">Reference proteome</keyword>
<evidence type="ECO:0000259" key="1">
    <source>
        <dbReference type="Pfam" id="PF00496"/>
    </source>
</evidence>
<dbReference type="AlphaFoldDB" id="A0A419I2J8"/>
<evidence type="ECO:0000313" key="3">
    <source>
        <dbReference type="Proteomes" id="UP000285112"/>
    </source>
</evidence>
<name>A0A419I2J8_9PSEU</name>
<comment type="caution">
    <text evidence="2">The sequence shown here is derived from an EMBL/GenBank/DDBJ whole genome shotgun (WGS) entry which is preliminary data.</text>
</comment>
<sequence>MTGPSCSTGKGGGGGGLALTSTTEAAAAVPAALVGDAPNANGLTSTFHLRQGVKNVQGNPLTAGDVVWSFERKWKAEGSLRPTCFSSSVTEPAKQLRKIDDRTVAITVTEAGCPAGRESTEREKTR</sequence>
<dbReference type="RefSeq" id="WP_120024465.1">
    <property type="nucleotide sequence ID" value="NZ_QZFV01000088.1"/>
</dbReference>
<reference evidence="2 3" key="1">
    <citation type="submission" date="2018-09" db="EMBL/GenBank/DDBJ databases">
        <title>YIM PH 21725 draft genome.</title>
        <authorList>
            <person name="Miao C."/>
        </authorList>
    </citation>
    <scope>NUCLEOTIDE SEQUENCE [LARGE SCALE GENOMIC DNA]</scope>
    <source>
        <strain evidence="3">YIM PH21725</strain>
    </source>
</reference>
<feature type="domain" description="Solute-binding protein family 5" evidence="1">
    <location>
        <begin position="38"/>
        <end position="111"/>
    </location>
</feature>
<protein>
    <recommendedName>
        <fullName evidence="1">Solute-binding protein family 5 domain-containing protein</fullName>
    </recommendedName>
</protein>
<dbReference type="InterPro" id="IPR000914">
    <property type="entry name" value="SBP_5_dom"/>
</dbReference>
<dbReference type="Proteomes" id="UP000285112">
    <property type="component" value="Unassembled WGS sequence"/>
</dbReference>
<dbReference type="Pfam" id="PF00496">
    <property type="entry name" value="SBP_bac_5"/>
    <property type="match status" value="1"/>
</dbReference>
<evidence type="ECO:0000313" key="2">
    <source>
        <dbReference type="EMBL" id="RJQ84181.1"/>
    </source>
</evidence>
<dbReference type="EMBL" id="QZFV01000088">
    <property type="protein sequence ID" value="RJQ84181.1"/>
    <property type="molecule type" value="Genomic_DNA"/>
</dbReference>
<accession>A0A419I2J8</accession>
<dbReference type="OrthoDB" id="5240629at2"/>
<organism evidence="2 3">
    <name type="scientific">Amycolatopsis panacis</name>
    <dbReference type="NCBI Taxonomy" id="2340917"/>
    <lineage>
        <taxon>Bacteria</taxon>
        <taxon>Bacillati</taxon>
        <taxon>Actinomycetota</taxon>
        <taxon>Actinomycetes</taxon>
        <taxon>Pseudonocardiales</taxon>
        <taxon>Pseudonocardiaceae</taxon>
        <taxon>Amycolatopsis</taxon>
    </lineage>
</organism>
<dbReference type="SUPFAM" id="SSF53850">
    <property type="entry name" value="Periplasmic binding protein-like II"/>
    <property type="match status" value="1"/>
</dbReference>
<gene>
    <name evidence="2" type="ORF">D5S19_17775</name>
</gene>